<organism evidence="3 4">
    <name type="scientific">Symbiodinium pilosum</name>
    <name type="common">Dinoflagellate</name>
    <dbReference type="NCBI Taxonomy" id="2952"/>
    <lineage>
        <taxon>Eukaryota</taxon>
        <taxon>Sar</taxon>
        <taxon>Alveolata</taxon>
        <taxon>Dinophyceae</taxon>
        <taxon>Suessiales</taxon>
        <taxon>Symbiodiniaceae</taxon>
        <taxon>Symbiodinium</taxon>
    </lineage>
</organism>
<dbReference type="SMART" id="SM00567">
    <property type="entry name" value="EZ_HEAT"/>
    <property type="match status" value="7"/>
</dbReference>
<dbReference type="InterPro" id="IPR011989">
    <property type="entry name" value="ARM-like"/>
</dbReference>
<comment type="caution">
    <text evidence="3">The sequence shown here is derived from an EMBL/GenBank/DDBJ whole genome shotgun (WGS) entry which is preliminary data.</text>
</comment>
<dbReference type="Pfam" id="PF13646">
    <property type="entry name" value="HEAT_2"/>
    <property type="match status" value="2"/>
</dbReference>
<dbReference type="OrthoDB" id="3136213at2759"/>
<dbReference type="GO" id="GO:0016491">
    <property type="term" value="F:oxidoreductase activity"/>
    <property type="evidence" value="ECO:0007669"/>
    <property type="project" value="TreeGrafter"/>
</dbReference>
<name>A0A812QJY8_SYMPI</name>
<dbReference type="PANTHER" id="PTHR12697:SF38">
    <property type="entry name" value="PBS LYASE HEAT DOMAIN PROTEIN REPEAT-CONTAINING PROTEIN"/>
    <property type="match status" value="1"/>
</dbReference>
<feature type="repeat" description="HEAT" evidence="2">
    <location>
        <begin position="99"/>
        <end position="131"/>
    </location>
</feature>
<dbReference type="PANTHER" id="PTHR12697">
    <property type="entry name" value="PBS LYASE HEAT-LIKE PROTEIN"/>
    <property type="match status" value="1"/>
</dbReference>
<dbReference type="EMBL" id="CAJNIZ010016657">
    <property type="protein sequence ID" value="CAE7388419.1"/>
    <property type="molecule type" value="Genomic_DNA"/>
</dbReference>
<comment type="function">
    <text evidence="1">Catalyzes the hydroxylation of the N(6)-(4-aminobutyl)-L-lysine intermediate produced by deoxyhypusine synthase/DHPS on a critical lysine of the eukaryotic translation initiation factor 5A/eIF-5A. This is the second step of the post-translational modification of that lysine into an unusual amino acid residue named hypusine. Hypusination is unique to mature eIF-5A factor and is essential for its function.</text>
</comment>
<protein>
    <recommendedName>
        <fullName evidence="5">TOG domain-containing protein</fullName>
    </recommendedName>
</protein>
<gene>
    <name evidence="3" type="ORF">SPIL2461_LOCUS9514</name>
</gene>
<evidence type="ECO:0000313" key="3">
    <source>
        <dbReference type="EMBL" id="CAE7388419.1"/>
    </source>
</evidence>
<dbReference type="AlphaFoldDB" id="A0A812QJY8"/>
<dbReference type="PROSITE" id="PS50077">
    <property type="entry name" value="HEAT_REPEAT"/>
    <property type="match status" value="2"/>
</dbReference>
<reference evidence="3" key="1">
    <citation type="submission" date="2021-02" db="EMBL/GenBank/DDBJ databases">
        <authorList>
            <person name="Dougan E. K."/>
            <person name="Rhodes N."/>
            <person name="Thang M."/>
            <person name="Chan C."/>
        </authorList>
    </citation>
    <scope>NUCLEOTIDE SEQUENCE</scope>
</reference>
<sequence length="435" mass="47160">MPQVLRAMQDQHWQVRLRAVEAVCRGGFPAAEAVTQLINALEDQNGLVRKASTVALGEMGLVAVAALPQLIRTLQDEDWQVRKGATEALGEMVPAAVEAVPQLTKALEDGHPAVRKGAAEALGKIAPAVAEVPQLFHILQVQHESSEVRLSAAEALRVMGHEVEAVDQEDWYMRKDTAKAFPGVEMEPALVNKWAHLISPLEARDARVLAALAKVYCALDPGAAGSLLQLICALLDGQINACRTSHKVAYEDRRWQLRLRAIEAFSRMSPAAAEAVPHLTKALEDQNLIFHAVAAKALCPFYPAAAEAVPQLIKALEDQRSRVITEAAKSLSKTKPTALSLQYLGPALAGADPREHAHGVLLQLVLSTKSCNEHLTNPIIAMAVQNAIWYSNNEDVVRSAVYALPAILEAADLDDFKLRGLLQRALRMVPDAVVQ</sequence>
<dbReference type="Gene3D" id="1.25.10.10">
    <property type="entry name" value="Leucine-rich Repeat Variant"/>
    <property type="match status" value="3"/>
</dbReference>
<keyword evidence="4" id="KW-1185">Reference proteome</keyword>
<evidence type="ECO:0000256" key="1">
    <source>
        <dbReference type="ARBA" id="ARBA00045876"/>
    </source>
</evidence>
<dbReference type="Proteomes" id="UP000649617">
    <property type="component" value="Unassembled WGS sequence"/>
</dbReference>
<dbReference type="InterPro" id="IPR021133">
    <property type="entry name" value="HEAT_type_2"/>
</dbReference>
<feature type="repeat" description="HEAT" evidence="2">
    <location>
        <begin position="66"/>
        <end position="100"/>
    </location>
</feature>
<dbReference type="InterPro" id="IPR004155">
    <property type="entry name" value="PBS_lyase_HEAT"/>
</dbReference>
<evidence type="ECO:0008006" key="5">
    <source>
        <dbReference type="Google" id="ProtNLM"/>
    </source>
</evidence>
<evidence type="ECO:0000256" key="2">
    <source>
        <dbReference type="PROSITE-ProRule" id="PRU00103"/>
    </source>
</evidence>
<evidence type="ECO:0000313" key="4">
    <source>
        <dbReference type="Proteomes" id="UP000649617"/>
    </source>
</evidence>
<dbReference type="SUPFAM" id="SSF48371">
    <property type="entry name" value="ARM repeat"/>
    <property type="match status" value="1"/>
</dbReference>
<proteinExistence type="predicted"/>
<dbReference type="InterPro" id="IPR016024">
    <property type="entry name" value="ARM-type_fold"/>
</dbReference>
<feature type="non-terminal residue" evidence="3">
    <location>
        <position position="435"/>
    </location>
</feature>
<accession>A0A812QJY8</accession>